<feature type="compositionally biased region" description="Polar residues" evidence="2">
    <location>
        <begin position="186"/>
        <end position="196"/>
    </location>
</feature>
<dbReference type="InterPro" id="IPR009071">
    <property type="entry name" value="HMG_box_dom"/>
</dbReference>
<dbReference type="PANTHER" id="PTHR15499">
    <property type="entry name" value="HMG BOX-CONTAINING PROTEIN 1"/>
    <property type="match status" value="1"/>
</dbReference>
<keyword evidence="1" id="KW-0539">Nucleus</keyword>
<dbReference type="GO" id="GO:0000978">
    <property type="term" value="F:RNA polymerase II cis-regulatory region sequence-specific DNA binding"/>
    <property type="evidence" value="ECO:0007669"/>
    <property type="project" value="TreeGrafter"/>
</dbReference>
<feature type="compositionally biased region" description="Polar residues" evidence="2">
    <location>
        <begin position="342"/>
        <end position="352"/>
    </location>
</feature>
<evidence type="ECO:0000313" key="4">
    <source>
        <dbReference type="EMBL" id="JAA61535.1"/>
    </source>
</evidence>
<feature type="domain" description="HMG box" evidence="3">
    <location>
        <begin position="365"/>
        <end position="433"/>
    </location>
</feature>
<dbReference type="SMART" id="SM00398">
    <property type="entry name" value="HMG"/>
    <property type="match status" value="1"/>
</dbReference>
<dbReference type="SUPFAM" id="SSF47095">
    <property type="entry name" value="HMG-box"/>
    <property type="match status" value="1"/>
</dbReference>
<evidence type="ECO:0000256" key="2">
    <source>
        <dbReference type="SAM" id="MobiDB-lite"/>
    </source>
</evidence>
<feature type="region of interest" description="Disordered" evidence="2">
    <location>
        <begin position="177"/>
        <end position="196"/>
    </location>
</feature>
<feature type="region of interest" description="Disordered" evidence="2">
    <location>
        <begin position="126"/>
        <end position="171"/>
    </location>
</feature>
<evidence type="ECO:0000259" key="3">
    <source>
        <dbReference type="PROSITE" id="PS50118"/>
    </source>
</evidence>
<dbReference type="EMBL" id="GACK01003499">
    <property type="protein sequence ID" value="JAA61535.1"/>
    <property type="molecule type" value="mRNA"/>
</dbReference>
<dbReference type="Gene3D" id="1.10.30.10">
    <property type="entry name" value="High mobility group box domain"/>
    <property type="match status" value="1"/>
</dbReference>
<dbReference type="GO" id="GO:0005634">
    <property type="term" value="C:nucleus"/>
    <property type="evidence" value="ECO:0007669"/>
    <property type="project" value="UniProtKB-UniRule"/>
</dbReference>
<dbReference type="CDD" id="cd21988">
    <property type="entry name" value="HMG-box_HBP1"/>
    <property type="match status" value="1"/>
</dbReference>
<feature type="compositionally biased region" description="Low complexity" evidence="2">
    <location>
        <begin position="230"/>
        <end position="240"/>
    </location>
</feature>
<name>L7MC17_RHIPC</name>
<feature type="region of interest" description="Disordered" evidence="2">
    <location>
        <begin position="217"/>
        <end position="291"/>
    </location>
</feature>
<feature type="region of interest" description="Disordered" evidence="2">
    <location>
        <begin position="322"/>
        <end position="369"/>
    </location>
</feature>
<sequence length="443" mass="47782">ALAHFFACASRAVEARNCSSGHRCGSATEYTTWPEFPRAPAAGRNCVRRQDVQRRAAAVRREPPQSFSLSKQHRLRRRSTTALQCQHASDGPQGLGRRQRESGPDGWRRLLSHSHYQNNIVSAAAARQPCSSSMPAMGRRGSAGDSASPDPMAGVGGASTSSGDETSTDCKDSAYVSSEGLMDTSPPVTSTWSQFPAGSEGVFDRLTELAIIATSPESPLLRDSPPPIYPISSSSSSAAGGPPPPLSPPGRQRSFSLSALHSYARPPLPPRLGHAVSHYPPGSGPHGTQPMGVIDDSPRVLPLTPEDRSAAYTLSTMAKHCISPPAPAPPPAPSEPAAMSAQCSPSKKSLNTRTRHTSCPDPAKPRRPMNGFMLFAQKHRGEYSHMHPGKDNRAISVMLGDQWRKMKSEEKKLYSQEAKVRADEVKKVHPDCWKRKRSYSTSI</sequence>
<dbReference type="AlphaFoldDB" id="L7MC17"/>
<dbReference type="PANTHER" id="PTHR15499:SF3">
    <property type="entry name" value="HMG BOX-CONTAINING PROTEIN 1"/>
    <property type="match status" value="1"/>
</dbReference>
<feature type="compositionally biased region" description="Pro residues" evidence="2">
    <location>
        <begin position="324"/>
        <end position="334"/>
    </location>
</feature>
<reference evidence="4" key="2">
    <citation type="journal article" date="2015" name="J. Proteomics">
        <title>Sexual differences in the sialomes of the zebra tick, Rhipicephalus pulchellus.</title>
        <authorList>
            <person name="Tan A.W."/>
            <person name="Francischetti I.M."/>
            <person name="Slovak M."/>
            <person name="Kini R.M."/>
            <person name="Ribeiro J.M."/>
        </authorList>
    </citation>
    <scope>NUCLEOTIDE SEQUENCE</scope>
    <source>
        <tissue evidence="4">Salivary gland</tissue>
    </source>
</reference>
<feature type="region of interest" description="Disordered" evidence="2">
    <location>
        <begin position="55"/>
        <end position="109"/>
    </location>
</feature>
<dbReference type="PROSITE" id="PS50118">
    <property type="entry name" value="HMG_BOX_2"/>
    <property type="match status" value="1"/>
</dbReference>
<dbReference type="InterPro" id="IPR036910">
    <property type="entry name" value="HMG_box_dom_sf"/>
</dbReference>
<proteinExistence type="evidence at transcript level"/>
<dbReference type="Pfam" id="PF00505">
    <property type="entry name" value="HMG_box"/>
    <property type="match status" value="1"/>
</dbReference>
<keyword evidence="1" id="KW-0238">DNA-binding</keyword>
<feature type="DNA-binding region" description="HMG box" evidence="1">
    <location>
        <begin position="365"/>
        <end position="433"/>
    </location>
</feature>
<feature type="non-terminal residue" evidence="4">
    <location>
        <position position="1"/>
    </location>
</feature>
<protein>
    <submittedName>
        <fullName evidence="4">Putative hmg-box transcription factor 1</fullName>
    </submittedName>
</protein>
<evidence type="ECO:0000256" key="1">
    <source>
        <dbReference type="PROSITE-ProRule" id="PRU00267"/>
    </source>
</evidence>
<organism evidence="4">
    <name type="scientific">Rhipicephalus pulchellus</name>
    <name type="common">Yellow backed tick</name>
    <name type="synonym">Dermacentor pulchellus</name>
    <dbReference type="NCBI Taxonomy" id="72859"/>
    <lineage>
        <taxon>Eukaryota</taxon>
        <taxon>Metazoa</taxon>
        <taxon>Ecdysozoa</taxon>
        <taxon>Arthropoda</taxon>
        <taxon>Chelicerata</taxon>
        <taxon>Arachnida</taxon>
        <taxon>Acari</taxon>
        <taxon>Parasitiformes</taxon>
        <taxon>Ixodida</taxon>
        <taxon>Ixodoidea</taxon>
        <taxon>Ixodidae</taxon>
        <taxon>Rhipicephalinae</taxon>
        <taxon>Rhipicephalus</taxon>
        <taxon>Rhipicephalus</taxon>
    </lineage>
</organism>
<feature type="compositionally biased region" description="Basic and acidic residues" evidence="2">
    <location>
        <begin position="98"/>
        <end position="108"/>
    </location>
</feature>
<dbReference type="GO" id="GO:0000981">
    <property type="term" value="F:DNA-binding transcription factor activity, RNA polymerase II-specific"/>
    <property type="evidence" value="ECO:0007669"/>
    <property type="project" value="TreeGrafter"/>
</dbReference>
<accession>L7MC17</accession>
<dbReference type="InterPro" id="IPR039655">
    <property type="entry name" value="HBP1"/>
</dbReference>
<reference evidence="4" key="1">
    <citation type="submission" date="2012-11" db="EMBL/GenBank/DDBJ databases">
        <authorList>
            <person name="Lucero-Rivera Y.E."/>
            <person name="Tovar-Ramirez D."/>
        </authorList>
    </citation>
    <scope>NUCLEOTIDE SEQUENCE</scope>
    <source>
        <tissue evidence="4">Salivary gland</tissue>
    </source>
</reference>